<dbReference type="NCBIfam" id="TIGR02456">
    <property type="entry name" value="treS_nterm"/>
    <property type="match status" value="1"/>
</dbReference>
<dbReference type="AlphaFoldDB" id="A0A5B9E9D5"/>
<dbReference type="Pfam" id="PF00128">
    <property type="entry name" value="Alpha-amylase"/>
    <property type="match status" value="2"/>
</dbReference>
<keyword evidence="10" id="KW-0808">Transferase</keyword>
<dbReference type="InterPro" id="IPR006047">
    <property type="entry name" value="GH13_cat_dom"/>
</dbReference>
<dbReference type="Gene3D" id="3.90.400.10">
    <property type="entry name" value="Oligo-1,6-glucosidase, Domain 2"/>
    <property type="match status" value="1"/>
</dbReference>
<dbReference type="GO" id="GO:0047471">
    <property type="term" value="F:maltose alpha-D-glucosyltransferase activity"/>
    <property type="evidence" value="ECO:0007669"/>
    <property type="project" value="UniProtKB-EC"/>
</dbReference>
<comment type="similarity">
    <text evidence="2">Belongs to the glycosyl hydrolase 13 family. TreS subfamily.</text>
</comment>
<dbReference type="OrthoDB" id="9805159at2"/>
<dbReference type="SUPFAM" id="SSF51011">
    <property type="entry name" value="Glycosyl hydrolase domain"/>
    <property type="match status" value="1"/>
</dbReference>
<evidence type="ECO:0000256" key="4">
    <source>
        <dbReference type="ARBA" id="ARBA00022723"/>
    </source>
</evidence>
<dbReference type="EC" id="5.4.99.16" evidence="3"/>
<dbReference type="InterPro" id="IPR012810">
    <property type="entry name" value="TreS/a-amylase_N"/>
</dbReference>
<gene>
    <name evidence="10" type="primary">treS</name>
    <name evidence="10" type="ORF">FTW19_00775</name>
</gene>
<keyword evidence="11" id="KW-1185">Reference proteome</keyword>
<dbReference type="InterPro" id="IPR017853">
    <property type="entry name" value="GH"/>
</dbReference>
<dbReference type="CDD" id="cd11334">
    <property type="entry name" value="AmyAc_TreS"/>
    <property type="match status" value="1"/>
</dbReference>
<accession>A0A5B9E9D5</accession>
<dbReference type="PANTHER" id="PTHR10357:SF219">
    <property type="entry name" value="MALTOSE ALPHA-D-GLUCOSYLTRANSFERASE"/>
    <property type="match status" value="1"/>
</dbReference>
<dbReference type="SMART" id="SM00642">
    <property type="entry name" value="Aamy"/>
    <property type="match status" value="1"/>
</dbReference>
<dbReference type="GO" id="GO:0016740">
    <property type="term" value="F:transferase activity"/>
    <property type="evidence" value="ECO:0007669"/>
    <property type="project" value="UniProtKB-KW"/>
</dbReference>
<dbReference type="Proteomes" id="UP000321820">
    <property type="component" value="Chromosome"/>
</dbReference>
<organism evidence="10 11">
    <name type="scientific">Terriglobus albidus</name>
    <dbReference type="NCBI Taxonomy" id="1592106"/>
    <lineage>
        <taxon>Bacteria</taxon>
        <taxon>Pseudomonadati</taxon>
        <taxon>Acidobacteriota</taxon>
        <taxon>Terriglobia</taxon>
        <taxon>Terriglobales</taxon>
        <taxon>Acidobacteriaceae</taxon>
        <taxon>Terriglobus</taxon>
    </lineage>
</organism>
<keyword evidence="4" id="KW-0479">Metal-binding</keyword>
<sequence length="605" mass="69978">MNEARPPVKKAGSANDPLWYKDAIIYELHVKAFCDSNNDGIGDFPGLVSKLDYLQDLGITCIWLLPFFPSPLRDDGYDIADYTAVHPAYGTLEDFKLFLTEAHRRGIQVLIELVINHTSDEHPWFQRARRAPEGSTERDFYVWSHTDKKYPGVPIIFKDTEKSNWTWDDEVGMFYWHRFFHHQPDLNFDNPLVFDEVVKAMRFWLDLGVDGFRLDAIPYLVEREGTRCDALPETHAIIKHIRAIIDNEYTNRFLLAEANQWPDDVRPFYGDGDECHMCFHFPLMPRIYMALRQEDRLPITDIMTRTPPIPDNCQWALFLRNHDELTLEMVTDDERDYMYLAYSADPRMRINVGIRRRLAPLVDNNRRRIELLNSILLSFPGTPIIYYGDELGMGDNIYLGDRNGVRTPMQWSGDRNAGFSRANPEKLYSPVIMDPVWGYQTINVEAQQTDTSSLLHWTRNMVALRKLFQVFGRGSLEFLTPDNRKVLAYIREYDGERIVCVANLSRFAQPVSLDLSRFVGMMPVEMLGYVPFPLITHAPYPLTLAPYSFFWLELQPAPPQLDRVTQQQQHEPARDLLLMTEPVGHPVEEVPGPPETGNDPGSVSN</sequence>
<evidence type="ECO:0000313" key="10">
    <source>
        <dbReference type="EMBL" id="QEE26666.1"/>
    </source>
</evidence>
<dbReference type="InterPro" id="IPR045857">
    <property type="entry name" value="O16G_dom_2"/>
</dbReference>
<name>A0A5B9E9D5_9BACT</name>
<dbReference type="GO" id="GO:0005975">
    <property type="term" value="P:carbohydrate metabolic process"/>
    <property type="evidence" value="ECO:0007669"/>
    <property type="project" value="InterPro"/>
</dbReference>
<evidence type="ECO:0000256" key="2">
    <source>
        <dbReference type="ARBA" id="ARBA00005496"/>
    </source>
</evidence>
<dbReference type="Gene3D" id="2.60.40.1180">
    <property type="entry name" value="Golgi alpha-mannosidase II"/>
    <property type="match status" value="1"/>
</dbReference>
<dbReference type="FunFam" id="3.20.20.80:FF:000055">
    <property type="entry name" value="Trehalose synthase"/>
    <property type="match status" value="1"/>
</dbReference>
<dbReference type="InterPro" id="IPR013780">
    <property type="entry name" value="Glyco_hydro_b"/>
</dbReference>
<dbReference type="KEGG" id="talb:FTW19_00775"/>
<feature type="region of interest" description="Disordered" evidence="8">
    <location>
        <begin position="562"/>
        <end position="605"/>
    </location>
</feature>
<evidence type="ECO:0000256" key="1">
    <source>
        <dbReference type="ARBA" id="ARBA00001595"/>
    </source>
</evidence>
<keyword evidence="5" id="KW-0106">Calcium</keyword>
<evidence type="ECO:0000256" key="7">
    <source>
        <dbReference type="ARBA" id="ARBA00031378"/>
    </source>
</evidence>
<evidence type="ECO:0000256" key="3">
    <source>
        <dbReference type="ARBA" id="ARBA00012619"/>
    </source>
</evidence>
<dbReference type="SUPFAM" id="SSF51445">
    <property type="entry name" value="(Trans)glycosidases"/>
    <property type="match status" value="1"/>
</dbReference>
<dbReference type="InterPro" id="IPR032091">
    <property type="entry name" value="Malt_amylase-like_C"/>
</dbReference>
<keyword evidence="6 10" id="KW-0413">Isomerase</keyword>
<evidence type="ECO:0000259" key="9">
    <source>
        <dbReference type="SMART" id="SM00642"/>
    </source>
</evidence>
<evidence type="ECO:0000313" key="11">
    <source>
        <dbReference type="Proteomes" id="UP000321820"/>
    </source>
</evidence>
<dbReference type="GO" id="GO:0046872">
    <property type="term" value="F:metal ion binding"/>
    <property type="evidence" value="ECO:0007669"/>
    <property type="project" value="UniProtKB-KW"/>
</dbReference>
<dbReference type="EMBL" id="CP042806">
    <property type="protein sequence ID" value="QEE26666.1"/>
    <property type="molecule type" value="Genomic_DNA"/>
</dbReference>
<proteinExistence type="inferred from homology"/>
<reference evidence="10 11" key="1">
    <citation type="submission" date="2019-08" db="EMBL/GenBank/DDBJ databases">
        <title>Complete genome sequence of Terriglobus albidus strain ORNL.</title>
        <authorList>
            <person name="Podar M."/>
        </authorList>
    </citation>
    <scope>NUCLEOTIDE SEQUENCE [LARGE SCALE GENOMIC DNA]</scope>
    <source>
        <strain evidence="10 11">ORNL</strain>
    </source>
</reference>
<protein>
    <recommendedName>
        <fullName evidence="3">maltose alpha-D-glucosyltransferase</fullName>
        <ecNumber evidence="3">5.4.99.16</ecNumber>
    </recommendedName>
    <alternativeName>
        <fullName evidence="7">Maltose alpha-D-glucosyltransferase</fullName>
    </alternativeName>
</protein>
<dbReference type="Pfam" id="PF16657">
    <property type="entry name" value="Malt_amylase_C"/>
    <property type="match status" value="1"/>
</dbReference>
<dbReference type="PANTHER" id="PTHR10357">
    <property type="entry name" value="ALPHA-AMYLASE FAMILY MEMBER"/>
    <property type="match status" value="1"/>
</dbReference>
<evidence type="ECO:0000256" key="6">
    <source>
        <dbReference type="ARBA" id="ARBA00023235"/>
    </source>
</evidence>
<comment type="catalytic activity">
    <reaction evidence="1">
        <text>D-maltose = alpha,alpha-trehalose</text>
        <dbReference type="Rhea" id="RHEA:15145"/>
        <dbReference type="ChEBI" id="CHEBI:16551"/>
        <dbReference type="ChEBI" id="CHEBI:17306"/>
        <dbReference type="EC" id="5.4.99.16"/>
    </reaction>
</comment>
<evidence type="ECO:0000256" key="5">
    <source>
        <dbReference type="ARBA" id="ARBA00022837"/>
    </source>
</evidence>
<dbReference type="Gene3D" id="3.20.20.80">
    <property type="entry name" value="Glycosidases"/>
    <property type="match status" value="1"/>
</dbReference>
<evidence type="ECO:0000256" key="8">
    <source>
        <dbReference type="SAM" id="MobiDB-lite"/>
    </source>
</evidence>
<feature type="domain" description="Glycosyl hydrolase family 13 catalytic" evidence="9">
    <location>
        <begin position="27"/>
        <end position="421"/>
    </location>
</feature>